<dbReference type="Proteomes" id="UP000031565">
    <property type="component" value="Unassembled WGS sequence"/>
</dbReference>
<dbReference type="AlphaFoldDB" id="A0A2P6FDW9"/>
<keyword evidence="1" id="KW-0812">Transmembrane</keyword>
<dbReference type="STRING" id="2138.SMSRO_v1c14210"/>
<organism evidence="2 3">
    <name type="scientific">Spiroplasma poulsonii</name>
    <dbReference type="NCBI Taxonomy" id="2138"/>
    <lineage>
        <taxon>Bacteria</taxon>
        <taxon>Bacillati</taxon>
        <taxon>Mycoplasmatota</taxon>
        <taxon>Mollicutes</taxon>
        <taxon>Entomoplasmatales</taxon>
        <taxon>Spiroplasmataceae</taxon>
        <taxon>Spiroplasma</taxon>
    </lineage>
</organism>
<protein>
    <submittedName>
        <fullName evidence="2">Uncharacterized protein</fullName>
    </submittedName>
</protein>
<keyword evidence="1" id="KW-1133">Transmembrane helix</keyword>
<dbReference type="RefSeq" id="WP_040093694.1">
    <property type="nucleotide sequence ID" value="NZ_CM020866.1"/>
</dbReference>
<proteinExistence type="predicted"/>
<feature type="transmembrane region" description="Helical" evidence="1">
    <location>
        <begin position="196"/>
        <end position="216"/>
    </location>
</feature>
<feature type="transmembrane region" description="Helical" evidence="1">
    <location>
        <begin position="222"/>
        <end position="251"/>
    </location>
</feature>
<comment type="caution">
    <text evidence="2">The sequence shown here is derived from an EMBL/GenBank/DDBJ whole genome shotgun (WGS) entry which is preliminary data.</text>
</comment>
<name>A0A2P6FDW9_9MOLU</name>
<evidence type="ECO:0000313" key="2">
    <source>
        <dbReference type="EMBL" id="PQM31650.1"/>
    </source>
</evidence>
<accession>A0A2P6FDW9</accession>
<evidence type="ECO:0000313" key="3">
    <source>
        <dbReference type="Proteomes" id="UP000031565"/>
    </source>
</evidence>
<feature type="transmembrane region" description="Helical" evidence="1">
    <location>
        <begin position="70"/>
        <end position="96"/>
    </location>
</feature>
<feature type="transmembrane region" description="Helical" evidence="1">
    <location>
        <begin position="155"/>
        <end position="184"/>
    </location>
</feature>
<sequence>MTNEQKTEQNTSIKTKNNCLVSEKINLFALYSFFLNYLRRQKLVLAFAVVIIPIGILCQAIFANRHGPEVMALSIGITFIATGTSVAMYMMMGFLIDLKMSVVYKRIGLLEIKPFGFIVIVYVYCFTLVLIADLLVLIASFIITAALKINFGTVYNFVVFIFFFISIFITALAISLMMIAVILINSRTVQSLVTGIFSILFVGGAFIIAAFIPVLFGGDYKYALLSFTGLSISLGIILDSILLTGLLTWLIMRIFRWDN</sequence>
<keyword evidence="3" id="KW-1185">Reference proteome</keyword>
<evidence type="ECO:0000256" key="1">
    <source>
        <dbReference type="SAM" id="Phobius"/>
    </source>
</evidence>
<dbReference type="OrthoDB" id="388829at2"/>
<reference evidence="2 3" key="1">
    <citation type="journal article" date="2015" name="MBio">
        <title>Genome sequence of the Drosophila melanogaster male-killing Spiroplasma strain MSRO endosymbiont.</title>
        <authorList>
            <person name="Paredes J.C."/>
            <person name="Herren J.K."/>
            <person name="Schupfer F."/>
            <person name="Marin R."/>
            <person name="Claverol S."/>
            <person name="Kuo C.H."/>
            <person name="Lemaitre B."/>
            <person name="Beven L."/>
        </authorList>
    </citation>
    <scope>NUCLEOTIDE SEQUENCE [LARGE SCALE GENOMIC DNA]</scope>
    <source>
        <strain evidence="2 3">MSRO</strain>
    </source>
</reference>
<feature type="transmembrane region" description="Helical" evidence="1">
    <location>
        <begin position="117"/>
        <end position="143"/>
    </location>
</feature>
<keyword evidence="1" id="KW-0472">Membrane</keyword>
<gene>
    <name evidence="2" type="ORF">SMSRO_SF014970</name>
</gene>
<dbReference type="EMBL" id="JTLV02000001">
    <property type="protein sequence ID" value="PQM31650.1"/>
    <property type="molecule type" value="Genomic_DNA"/>
</dbReference>
<feature type="transmembrane region" description="Helical" evidence="1">
    <location>
        <begin position="43"/>
        <end position="64"/>
    </location>
</feature>